<accession>A0AAW0BTN9</accession>
<organism evidence="3 4">
    <name type="scientific">Paramarasmius palmivorus</name>
    <dbReference type="NCBI Taxonomy" id="297713"/>
    <lineage>
        <taxon>Eukaryota</taxon>
        <taxon>Fungi</taxon>
        <taxon>Dikarya</taxon>
        <taxon>Basidiomycota</taxon>
        <taxon>Agaricomycotina</taxon>
        <taxon>Agaricomycetes</taxon>
        <taxon>Agaricomycetidae</taxon>
        <taxon>Agaricales</taxon>
        <taxon>Marasmiineae</taxon>
        <taxon>Marasmiaceae</taxon>
        <taxon>Paramarasmius</taxon>
    </lineage>
</organism>
<feature type="region of interest" description="Disordered" evidence="2">
    <location>
        <begin position="1"/>
        <end position="34"/>
    </location>
</feature>
<evidence type="ECO:0000313" key="3">
    <source>
        <dbReference type="EMBL" id="KAK7029661.1"/>
    </source>
</evidence>
<feature type="compositionally biased region" description="Polar residues" evidence="2">
    <location>
        <begin position="84"/>
        <end position="102"/>
    </location>
</feature>
<comment type="caution">
    <text evidence="3">The sequence shown here is derived from an EMBL/GenBank/DDBJ whole genome shotgun (WGS) entry which is preliminary data.</text>
</comment>
<protein>
    <submittedName>
        <fullName evidence="3">Uncharacterized protein</fullName>
    </submittedName>
</protein>
<dbReference type="Proteomes" id="UP001383192">
    <property type="component" value="Unassembled WGS sequence"/>
</dbReference>
<feature type="compositionally biased region" description="Low complexity" evidence="2">
    <location>
        <begin position="164"/>
        <end position="183"/>
    </location>
</feature>
<keyword evidence="4" id="KW-1185">Reference proteome</keyword>
<keyword evidence="1" id="KW-0175">Coiled coil</keyword>
<proteinExistence type="predicted"/>
<feature type="region of interest" description="Disordered" evidence="2">
    <location>
        <begin position="83"/>
        <end position="149"/>
    </location>
</feature>
<evidence type="ECO:0000313" key="4">
    <source>
        <dbReference type="Proteomes" id="UP001383192"/>
    </source>
</evidence>
<feature type="region of interest" description="Disordered" evidence="2">
    <location>
        <begin position="164"/>
        <end position="188"/>
    </location>
</feature>
<dbReference type="EMBL" id="JAYKXP010000080">
    <property type="protein sequence ID" value="KAK7029661.1"/>
    <property type="molecule type" value="Genomic_DNA"/>
</dbReference>
<evidence type="ECO:0000256" key="1">
    <source>
        <dbReference type="SAM" id="Coils"/>
    </source>
</evidence>
<sequence>MAVASQEPRRTPRKAKHVTPGIPKERRCNRCPERPLLRQCAHSAQARKSMAYLLLNQNLQDASPTTPSQRHRDSTDEIPIDPALQQTSEQQRPNTQDSSPVRPQSPPYTQRRPRPTDDPLSLEELASDDEPNSSGIPDRSSPAPSQSNFTFVNLDSRAARFNLSSAASTPSVSRSGSSRIRVSQKNQPYGRVKGAMRGNIEWNIPRRRELEPYDSARENRTKQFQLRMARILQRCEELANVTGCWLYLSGQIATSNHGFVHFASDSLIRDADQRMNDLHAFHSNMHTALSRATVRDVAQVEMENVQVRAQLAEARQSEAAARQSVSEMQEKLEEQGRKLARILQLLPSSGVDVSEV</sequence>
<dbReference type="AlphaFoldDB" id="A0AAW0BTN9"/>
<name>A0AAW0BTN9_9AGAR</name>
<feature type="compositionally biased region" description="Basic and acidic residues" evidence="2">
    <location>
        <begin position="23"/>
        <end position="34"/>
    </location>
</feature>
<feature type="coiled-coil region" evidence="1">
    <location>
        <begin position="295"/>
        <end position="345"/>
    </location>
</feature>
<reference evidence="3 4" key="1">
    <citation type="submission" date="2024-01" db="EMBL/GenBank/DDBJ databases">
        <title>A draft genome for a cacao thread blight-causing isolate of Paramarasmius palmivorus.</title>
        <authorList>
            <person name="Baruah I.K."/>
            <person name="Bukari Y."/>
            <person name="Amoako-Attah I."/>
            <person name="Meinhardt L.W."/>
            <person name="Bailey B.A."/>
            <person name="Cohen S.P."/>
        </authorList>
    </citation>
    <scope>NUCLEOTIDE SEQUENCE [LARGE SCALE GENOMIC DNA]</scope>
    <source>
        <strain evidence="3 4">GH-12</strain>
    </source>
</reference>
<evidence type="ECO:0000256" key="2">
    <source>
        <dbReference type="SAM" id="MobiDB-lite"/>
    </source>
</evidence>
<gene>
    <name evidence="3" type="ORF">VNI00_014359</name>
</gene>